<dbReference type="PROSITE" id="PS50181">
    <property type="entry name" value="FBOX"/>
    <property type="match status" value="1"/>
</dbReference>
<evidence type="ECO:0000259" key="1">
    <source>
        <dbReference type="PROSITE" id="PS50181"/>
    </source>
</evidence>
<gene>
    <name evidence="2" type="ORF">F53441_4603</name>
</gene>
<feature type="domain" description="F-box" evidence="1">
    <location>
        <begin position="1"/>
        <end position="44"/>
    </location>
</feature>
<dbReference type="InterPro" id="IPR001810">
    <property type="entry name" value="F-box_dom"/>
</dbReference>
<dbReference type="SUPFAM" id="SSF81383">
    <property type="entry name" value="F-box domain"/>
    <property type="match status" value="1"/>
</dbReference>
<organism evidence="2 3">
    <name type="scientific">Fusarium austroafricanum</name>
    <dbReference type="NCBI Taxonomy" id="2364996"/>
    <lineage>
        <taxon>Eukaryota</taxon>
        <taxon>Fungi</taxon>
        <taxon>Dikarya</taxon>
        <taxon>Ascomycota</taxon>
        <taxon>Pezizomycotina</taxon>
        <taxon>Sordariomycetes</taxon>
        <taxon>Hypocreomycetidae</taxon>
        <taxon>Hypocreales</taxon>
        <taxon>Nectriaceae</taxon>
        <taxon>Fusarium</taxon>
        <taxon>Fusarium concolor species complex</taxon>
    </lineage>
</organism>
<evidence type="ECO:0000313" key="3">
    <source>
        <dbReference type="Proteomes" id="UP000605986"/>
    </source>
</evidence>
<dbReference type="Proteomes" id="UP000605986">
    <property type="component" value="Unassembled WGS sequence"/>
</dbReference>
<dbReference type="OrthoDB" id="1720422at2759"/>
<accession>A0A8H4KMZ5</accession>
<sequence>MLQKLPQELLDIIIGQISFDDVKSLSLVSKQLHSATLQIIWRSVFVYVDLRFTTKRGSRGCPHSRRLQASLDFEESDESIADEQAPFGRFMERLRHLQWRGLNTDNLEALSSALENNKGHLETLEINLVHWKSLRQALGYENDNQRVNEMRARDYIEKVVFGLNKYSPGLVFPSMHTLVLERVALTGTLAHSLDFKVLRSLTIRLCPQWYDFIKAINQLKIHPKLKRLEIQEAWPRPEGISVLEHDPILLLLESIEGLEELYIGQSGEGYSRTPWEYAEWSGSTLKRYVNHTRLWEESIGWTDASNSWYGYDHVEEYKLDHLEFIGLSCEQFDLEWVFPPYETKDCLKVVHVRQSTRFEDDGYSWAIRRQHVITTARTIPIDGPVDLPRDCLVPQFYRFVQWAFGEEGIQSLQYILYGDFSRGESCDRTNLLFCRDDIDEDRVQDFRIIRETAAGPEWDYVKREYGSAMSCCPLDPLFEVPNR</sequence>
<dbReference type="Pfam" id="PF00646">
    <property type="entry name" value="F-box"/>
    <property type="match status" value="1"/>
</dbReference>
<proteinExistence type="predicted"/>
<comment type="caution">
    <text evidence="2">The sequence shown here is derived from an EMBL/GenBank/DDBJ whole genome shotgun (WGS) entry which is preliminary data.</text>
</comment>
<protein>
    <submittedName>
        <fullName evidence="2">AAA family ATPase</fullName>
    </submittedName>
</protein>
<dbReference type="InterPro" id="IPR036047">
    <property type="entry name" value="F-box-like_dom_sf"/>
</dbReference>
<keyword evidence="3" id="KW-1185">Reference proteome</keyword>
<evidence type="ECO:0000313" key="2">
    <source>
        <dbReference type="EMBL" id="KAF4452584.1"/>
    </source>
</evidence>
<dbReference type="EMBL" id="JAADJG010000182">
    <property type="protein sequence ID" value="KAF4452584.1"/>
    <property type="molecule type" value="Genomic_DNA"/>
</dbReference>
<name>A0A8H4KMZ5_9HYPO</name>
<dbReference type="AlphaFoldDB" id="A0A8H4KMZ5"/>
<reference evidence="2" key="1">
    <citation type="submission" date="2020-01" db="EMBL/GenBank/DDBJ databases">
        <title>Identification and distribution of gene clusters putatively required for synthesis of sphingolipid metabolism inhibitors in phylogenetically diverse species of the filamentous fungus Fusarium.</title>
        <authorList>
            <person name="Kim H.-S."/>
            <person name="Busman M."/>
            <person name="Brown D.W."/>
            <person name="Divon H."/>
            <person name="Uhlig S."/>
            <person name="Proctor R.H."/>
        </authorList>
    </citation>
    <scope>NUCLEOTIDE SEQUENCE</scope>
    <source>
        <strain evidence="2">NRRL 53441</strain>
    </source>
</reference>